<dbReference type="PROSITE" id="PS50863">
    <property type="entry name" value="B3"/>
    <property type="match status" value="1"/>
</dbReference>
<keyword evidence="2" id="KW-0805">Transcription regulation</keyword>
<evidence type="ECO:0000259" key="6">
    <source>
        <dbReference type="PROSITE" id="PS50863"/>
    </source>
</evidence>
<keyword evidence="4" id="KW-0804">Transcription</keyword>
<dbReference type="PANTHER" id="PTHR31391">
    <property type="entry name" value="B3 DOMAIN-CONTAINING PROTEIN OS11G0197600-RELATED"/>
    <property type="match status" value="1"/>
</dbReference>
<dbReference type="InterPro" id="IPR003340">
    <property type="entry name" value="B3_DNA-bd"/>
</dbReference>
<keyword evidence="3" id="KW-0238">DNA-binding</keyword>
<comment type="subcellular location">
    <subcellularLocation>
        <location evidence="1">Nucleus</location>
    </subcellularLocation>
</comment>
<evidence type="ECO:0000256" key="1">
    <source>
        <dbReference type="ARBA" id="ARBA00004123"/>
    </source>
</evidence>
<dbReference type="SUPFAM" id="SSF101936">
    <property type="entry name" value="DNA-binding pseudobarrel domain"/>
    <property type="match status" value="1"/>
</dbReference>
<dbReference type="AlphaFoldDB" id="A0A9Q0JTT8"/>
<reference evidence="7" key="1">
    <citation type="journal article" date="2023" name="Plant J.">
        <title>The genome of the king protea, Protea cynaroides.</title>
        <authorList>
            <person name="Chang J."/>
            <person name="Duong T.A."/>
            <person name="Schoeman C."/>
            <person name="Ma X."/>
            <person name="Roodt D."/>
            <person name="Barker N."/>
            <person name="Li Z."/>
            <person name="Van de Peer Y."/>
            <person name="Mizrachi E."/>
        </authorList>
    </citation>
    <scope>NUCLEOTIDE SEQUENCE</scope>
    <source>
        <tissue evidence="7">Young leaves</tissue>
    </source>
</reference>
<sequence>MQEMKKTRSEAKSGAEITEMITLSATDPQIQAEHHLEGDGSFDQQCRGSKTEHHITHPHVRSELKCTMSAVPDDEYEFVPLSGKAYFHCIIAKSHLKPSYQLELPVRMCSILPSSLVPVVLTRKNRNWEMQYYGNKRKHRCFDIGWRSFAIDNKLKIGDGCVFDLMECSSEIVKFRIQILNGEIPSEFRSGINGETSDNPVLIE</sequence>
<comment type="caution">
    <text evidence="7">The sequence shown here is derived from an EMBL/GenBank/DDBJ whole genome shotgun (WGS) entry which is preliminary data.</text>
</comment>
<evidence type="ECO:0000256" key="4">
    <source>
        <dbReference type="ARBA" id="ARBA00023163"/>
    </source>
</evidence>
<dbReference type="GO" id="GO:0003677">
    <property type="term" value="F:DNA binding"/>
    <property type="evidence" value="ECO:0007669"/>
    <property type="project" value="UniProtKB-KW"/>
</dbReference>
<organism evidence="7 8">
    <name type="scientific">Protea cynaroides</name>
    <dbReference type="NCBI Taxonomy" id="273540"/>
    <lineage>
        <taxon>Eukaryota</taxon>
        <taxon>Viridiplantae</taxon>
        <taxon>Streptophyta</taxon>
        <taxon>Embryophyta</taxon>
        <taxon>Tracheophyta</taxon>
        <taxon>Spermatophyta</taxon>
        <taxon>Magnoliopsida</taxon>
        <taxon>Proteales</taxon>
        <taxon>Proteaceae</taxon>
        <taxon>Protea</taxon>
    </lineage>
</organism>
<dbReference type="CDD" id="cd10017">
    <property type="entry name" value="B3_DNA"/>
    <property type="match status" value="1"/>
</dbReference>
<name>A0A9Q0JTT8_9MAGN</name>
<evidence type="ECO:0000256" key="3">
    <source>
        <dbReference type="ARBA" id="ARBA00023125"/>
    </source>
</evidence>
<proteinExistence type="predicted"/>
<dbReference type="Gene3D" id="2.40.330.10">
    <property type="entry name" value="DNA-binding pseudobarrel domain"/>
    <property type="match status" value="1"/>
</dbReference>
<protein>
    <recommendedName>
        <fullName evidence="6">TF-B3 domain-containing protein</fullName>
    </recommendedName>
</protein>
<feature type="domain" description="TF-B3" evidence="6">
    <location>
        <begin position="87"/>
        <end position="183"/>
    </location>
</feature>
<dbReference type="InterPro" id="IPR015300">
    <property type="entry name" value="DNA-bd_pseudobarrel_sf"/>
</dbReference>
<keyword evidence="5" id="KW-0539">Nucleus</keyword>
<dbReference type="PANTHER" id="PTHR31391:SF64">
    <property type="entry name" value="B3 DOMAIN-CONTAINING PROTEIN OS06G0112300"/>
    <property type="match status" value="1"/>
</dbReference>
<dbReference type="OrthoDB" id="638806at2759"/>
<dbReference type="GO" id="GO:0005634">
    <property type="term" value="C:nucleus"/>
    <property type="evidence" value="ECO:0007669"/>
    <property type="project" value="UniProtKB-SubCell"/>
</dbReference>
<dbReference type="EMBL" id="JAMYWD010000012">
    <property type="protein sequence ID" value="KAJ4951332.1"/>
    <property type="molecule type" value="Genomic_DNA"/>
</dbReference>
<evidence type="ECO:0000313" key="7">
    <source>
        <dbReference type="EMBL" id="KAJ4951332.1"/>
    </source>
</evidence>
<evidence type="ECO:0000256" key="5">
    <source>
        <dbReference type="ARBA" id="ARBA00023242"/>
    </source>
</evidence>
<dbReference type="Proteomes" id="UP001141806">
    <property type="component" value="Unassembled WGS sequence"/>
</dbReference>
<keyword evidence="8" id="KW-1185">Reference proteome</keyword>
<dbReference type="Pfam" id="PF02362">
    <property type="entry name" value="B3"/>
    <property type="match status" value="1"/>
</dbReference>
<evidence type="ECO:0000256" key="2">
    <source>
        <dbReference type="ARBA" id="ARBA00023015"/>
    </source>
</evidence>
<dbReference type="SMART" id="SM01019">
    <property type="entry name" value="B3"/>
    <property type="match status" value="1"/>
</dbReference>
<accession>A0A9Q0JTT8</accession>
<dbReference type="InterPro" id="IPR044837">
    <property type="entry name" value="REM16-like"/>
</dbReference>
<gene>
    <name evidence="7" type="ORF">NE237_028164</name>
</gene>
<evidence type="ECO:0000313" key="8">
    <source>
        <dbReference type="Proteomes" id="UP001141806"/>
    </source>
</evidence>